<dbReference type="Gene3D" id="3.40.50.1460">
    <property type="match status" value="1"/>
</dbReference>
<dbReference type="InterPro" id="IPR002138">
    <property type="entry name" value="Pept_C14_p10"/>
</dbReference>
<dbReference type="InterPro" id="IPR015917">
    <property type="entry name" value="Pept_C14A"/>
</dbReference>
<dbReference type="GO" id="GO:0004197">
    <property type="term" value="F:cysteine-type endopeptidase activity"/>
    <property type="evidence" value="ECO:0007669"/>
    <property type="project" value="InterPro"/>
</dbReference>
<dbReference type="InterPro" id="IPR011600">
    <property type="entry name" value="Pept_C14_caspase"/>
</dbReference>
<dbReference type="GO" id="GO:0006508">
    <property type="term" value="P:proteolysis"/>
    <property type="evidence" value="ECO:0007669"/>
    <property type="project" value="InterPro"/>
</dbReference>
<proteinExistence type="evidence at transcript level"/>
<dbReference type="PANTHER" id="PTHR10454:SF232">
    <property type="entry name" value="AT03047P-RELATED"/>
    <property type="match status" value="1"/>
</dbReference>
<feature type="non-terminal residue" evidence="5">
    <location>
        <position position="1"/>
    </location>
</feature>
<feature type="domain" description="Caspase family p20" evidence="4">
    <location>
        <begin position="1"/>
        <end position="123"/>
    </location>
</feature>
<dbReference type="PROSITE" id="PS50208">
    <property type="entry name" value="CASPASE_P20"/>
    <property type="match status" value="1"/>
</dbReference>
<dbReference type="PRINTS" id="PR00376">
    <property type="entry name" value="IL1BCENZYME"/>
</dbReference>
<dbReference type="PANTHER" id="PTHR10454">
    <property type="entry name" value="CASPASE"/>
    <property type="match status" value="1"/>
</dbReference>
<evidence type="ECO:0000259" key="4">
    <source>
        <dbReference type="PROSITE" id="PS50208"/>
    </source>
</evidence>
<dbReference type="SMART" id="SM00115">
    <property type="entry name" value="CASc"/>
    <property type="match status" value="1"/>
</dbReference>
<evidence type="ECO:0000259" key="3">
    <source>
        <dbReference type="PROSITE" id="PS50207"/>
    </source>
</evidence>
<dbReference type="InterPro" id="IPR033139">
    <property type="entry name" value="Caspase_cys_AS"/>
</dbReference>
<dbReference type="GO" id="GO:0043525">
    <property type="term" value="P:positive regulation of neuron apoptotic process"/>
    <property type="evidence" value="ECO:0007669"/>
    <property type="project" value="TreeGrafter"/>
</dbReference>
<reference evidence="5" key="2">
    <citation type="journal article" date="2017" name="Front. Cell. Infect. Microbiol.">
        <title>Analysis of the Salivary Gland Transcriptome of Unfed and Partially Fed Amblyomma sculptum Ticks and Descriptive Proteome of the Saliva.</title>
        <authorList>
            <person name="Esteves E."/>
            <person name="Maruyama S.R."/>
            <person name="Kawahara R."/>
            <person name="Fujita A."/>
            <person name="Martins L.A."/>
            <person name="Righi A.A."/>
            <person name="Costa F.B."/>
            <person name="Palmisano G."/>
            <person name="Labruna M.B."/>
            <person name="Sa-Nunes A."/>
            <person name="Ribeiro J.M.C."/>
            <person name="Fogaca A.C."/>
        </authorList>
    </citation>
    <scope>NUCLEOTIDE SEQUENCE</scope>
</reference>
<dbReference type="Pfam" id="PF00656">
    <property type="entry name" value="Peptidase_C14"/>
    <property type="match status" value="1"/>
</dbReference>
<dbReference type="EMBL" id="GFAA01001148">
    <property type="protein sequence ID" value="JAU02287.1"/>
    <property type="molecule type" value="mRNA"/>
</dbReference>
<dbReference type="InterPro" id="IPR001309">
    <property type="entry name" value="Pept_C14_p20"/>
</dbReference>
<feature type="domain" description="Caspase family p10" evidence="3">
    <location>
        <begin position="138"/>
        <end position="235"/>
    </location>
</feature>
<protein>
    <submittedName>
        <fullName evidence="5">Putative caspase</fullName>
    </submittedName>
</protein>
<dbReference type="AlphaFoldDB" id="A0A1E1XT71"/>
<dbReference type="SUPFAM" id="SSF52129">
    <property type="entry name" value="Caspase-like"/>
    <property type="match status" value="1"/>
</dbReference>
<evidence type="ECO:0000313" key="5">
    <source>
        <dbReference type="EMBL" id="JAU02287.1"/>
    </source>
</evidence>
<dbReference type="CDD" id="cd00032">
    <property type="entry name" value="CASc"/>
    <property type="match status" value="1"/>
</dbReference>
<dbReference type="PROSITE" id="PS01122">
    <property type="entry name" value="CASPASE_CYS"/>
    <property type="match status" value="1"/>
</dbReference>
<evidence type="ECO:0000256" key="1">
    <source>
        <dbReference type="ARBA" id="ARBA00010134"/>
    </source>
</evidence>
<reference evidence="5" key="1">
    <citation type="submission" date="2016-09" db="EMBL/GenBank/DDBJ databases">
        <authorList>
            <person name="Capua I."/>
            <person name="De Benedictis P."/>
            <person name="Joannis T."/>
            <person name="Lombin L.H."/>
            <person name="Cattoli G."/>
        </authorList>
    </citation>
    <scope>NUCLEOTIDE SEQUENCE</scope>
</reference>
<accession>A0A1E1XT71</accession>
<dbReference type="InterPro" id="IPR029030">
    <property type="entry name" value="Caspase-like_dom_sf"/>
</dbReference>
<comment type="similarity">
    <text evidence="1 2">Belongs to the peptidase C14A family.</text>
</comment>
<dbReference type="InterPro" id="IPR002398">
    <property type="entry name" value="Pept_C14"/>
</dbReference>
<dbReference type="PROSITE" id="PS50207">
    <property type="entry name" value="CASPASE_P10"/>
    <property type="match status" value="1"/>
</dbReference>
<evidence type="ECO:0000256" key="2">
    <source>
        <dbReference type="RuleBase" id="RU003971"/>
    </source>
</evidence>
<organism evidence="5">
    <name type="scientific">Amblyomma sculptum</name>
    <name type="common">Tick</name>
    <dbReference type="NCBI Taxonomy" id="1581419"/>
    <lineage>
        <taxon>Eukaryota</taxon>
        <taxon>Metazoa</taxon>
        <taxon>Ecdysozoa</taxon>
        <taxon>Arthropoda</taxon>
        <taxon>Chelicerata</taxon>
        <taxon>Arachnida</taxon>
        <taxon>Acari</taxon>
        <taxon>Parasitiformes</taxon>
        <taxon>Ixodida</taxon>
        <taxon>Ixodoidea</taxon>
        <taxon>Ixodidae</taxon>
        <taxon>Amblyomminae</taxon>
        <taxon>Amblyomma</taxon>
    </lineage>
</organism>
<dbReference type="GO" id="GO:0006915">
    <property type="term" value="P:apoptotic process"/>
    <property type="evidence" value="ECO:0007669"/>
    <property type="project" value="TreeGrafter"/>
</dbReference>
<sequence>VIFNNKVFQEHTKLAERSGTDVDEISLLQCFRLLGFATDKPRRDLTAKQIKEELNKLSKEDYGRYDCFVCCFLTHGTNNDTLYASDGNRVSVDEVMAHFHGDKCTSLVGKPKLFFIQACRGGKLQRGISLDSADAKGTGLRIPTHADFLVAYSTVPGFVAWRDYQRGSWFVERLCSVLLELAPSTDLLHMLTVVCKRIAFPEQHEVAVKVDAEAFIAKQMPCFTSTLTHLVYFSRNY</sequence>
<dbReference type="GO" id="GO:0005737">
    <property type="term" value="C:cytoplasm"/>
    <property type="evidence" value="ECO:0007669"/>
    <property type="project" value="TreeGrafter"/>
</dbReference>
<name>A0A1E1XT71_AMBSC</name>